<dbReference type="AlphaFoldDB" id="A0A510KT43"/>
<gene>
    <name evidence="2" type="ORF">JMUB3936_1204</name>
</gene>
<protein>
    <recommendedName>
        <fullName evidence="4">AB hydrolase-1 domain-containing protein</fullName>
    </recommendedName>
</protein>
<name>A0A510KT43_9FUSO</name>
<dbReference type="RefSeq" id="WP_147003669.1">
    <property type="nucleotide sequence ID" value="NZ_AP019841.1"/>
</dbReference>
<proteinExistence type="predicted"/>
<feature type="chain" id="PRO_5021977434" description="AB hydrolase-1 domain-containing protein" evidence="1">
    <location>
        <begin position="21"/>
        <end position="433"/>
    </location>
</feature>
<dbReference type="Proteomes" id="UP000321944">
    <property type="component" value="Chromosome"/>
</dbReference>
<dbReference type="Gene3D" id="3.40.50.1820">
    <property type="entry name" value="alpha/beta hydrolase"/>
    <property type="match status" value="1"/>
</dbReference>
<sequence length="433" mass="49373">MLKKILGLIMMLAFSTIGLAETDVSQIASDYPYKESAIMATVLGTPAEQQYKFKNPKGPKVRKFTTTKKIPEILRQWKDYEYGVWTQKDKKAPLIILISGTGSVYNSGMSLYLANVFYDRGYNVIDFSSPTTMPYIVSQSKNAYAGYIKDETAQLYDLIQKAILREKSDGMKINKTYIGGYSLGGFQSLLIHEMDEKNNRKIGIEKSLLLNSPISILTATKKLDGYLIKNGVYDARSLEKYLDTIFSKLVYDKSMQIKDMEFSSLTTTLGKLGLGEKDFEILTGLLFRFYSANMTFAGEVFSGNNAVGRLSNKKSYKRFDSVSNEFREGLSVSFDEYAKEILYPYLKKFKYPDLDFNKFIDDFDLRSSQDFINRNNKNIVFITSTNDILLEKEDLDYIKNTFSNRVLIPFGGHTGALWHKDVANLMVDKLEEK</sequence>
<evidence type="ECO:0008006" key="4">
    <source>
        <dbReference type="Google" id="ProtNLM"/>
    </source>
</evidence>
<dbReference type="OrthoDB" id="7328659at2"/>
<dbReference type="SUPFAM" id="SSF53474">
    <property type="entry name" value="alpha/beta-Hydrolases"/>
    <property type="match status" value="1"/>
</dbReference>
<feature type="signal peptide" evidence="1">
    <location>
        <begin position="1"/>
        <end position="20"/>
    </location>
</feature>
<evidence type="ECO:0000313" key="2">
    <source>
        <dbReference type="EMBL" id="BBM54920.1"/>
    </source>
</evidence>
<organism evidence="2 3">
    <name type="scientific">Leptotrichia wadei</name>
    <dbReference type="NCBI Taxonomy" id="157687"/>
    <lineage>
        <taxon>Bacteria</taxon>
        <taxon>Fusobacteriati</taxon>
        <taxon>Fusobacteriota</taxon>
        <taxon>Fusobacteriia</taxon>
        <taxon>Fusobacteriales</taxon>
        <taxon>Leptotrichiaceae</taxon>
        <taxon>Leptotrichia</taxon>
    </lineage>
</organism>
<evidence type="ECO:0000313" key="3">
    <source>
        <dbReference type="Proteomes" id="UP000321944"/>
    </source>
</evidence>
<dbReference type="InterPro" id="IPR029058">
    <property type="entry name" value="AB_hydrolase_fold"/>
</dbReference>
<reference evidence="2 3" key="1">
    <citation type="submission" date="2019-07" db="EMBL/GenBank/DDBJ databases">
        <title>Complete Genome Sequence of Leptotrichia wadei Strain JMUB3936.</title>
        <authorList>
            <person name="Watanabe S."/>
            <person name="Cui L."/>
        </authorList>
    </citation>
    <scope>NUCLEOTIDE SEQUENCE [LARGE SCALE GENOMIC DNA]</scope>
    <source>
        <strain evidence="2 3">JMUB3936</strain>
    </source>
</reference>
<accession>A0A510KT43</accession>
<evidence type="ECO:0000256" key="1">
    <source>
        <dbReference type="SAM" id="SignalP"/>
    </source>
</evidence>
<keyword evidence="1" id="KW-0732">Signal</keyword>
<dbReference type="EMBL" id="AP019841">
    <property type="protein sequence ID" value="BBM54920.1"/>
    <property type="molecule type" value="Genomic_DNA"/>
</dbReference>